<comment type="similarity">
    <text evidence="1">Belongs to the methyltransferase superfamily.</text>
</comment>
<sequence length="320" mass="35902">MSSRLDVEKDKGGWDWEAYRSRPTYGDDVFRTILEYHKSNGGRMERIVDIGCGPGNSTIKLADGFKDVVGADLFPDHLPVADAYAKEQAVPRARFVQASAEELTKTFGPGSVDLLSSFMAIHWIDKQRFLDQAQQVLSPNGTLATVAYSTKPYLQNPGQARSTFDEFMTFLFAFGWNDAEQDQARRRTLEHNFSCNDSLLKNIPIPSAFFTNETRVIWTAEGASADGPHRPVLPDHPLALDERGPEAKDIVHQDPQACRKLYTLDQFVVYVDSFSVVAKFKNDTSFRNEYNARLSSLEAQLGGAPLDLSWEMVVLLAQRK</sequence>
<comment type="caution">
    <text evidence="5">The sequence shown here is derived from an EMBL/GenBank/DDBJ whole genome shotgun (WGS) entry which is preliminary data.</text>
</comment>
<dbReference type="CDD" id="cd02440">
    <property type="entry name" value="AdoMet_MTases"/>
    <property type="match status" value="1"/>
</dbReference>
<dbReference type="GO" id="GO:0008757">
    <property type="term" value="F:S-adenosylmethionine-dependent methyltransferase activity"/>
    <property type="evidence" value="ECO:0007669"/>
    <property type="project" value="InterPro"/>
</dbReference>
<reference evidence="5" key="1">
    <citation type="journal article" date="2023" name="PhytoFront">
        <title>Draft Genome Resources of Seven Strains of Tilletia horrida, Causal Agent of Kernel Smut of Rice.</title>
        <authorList>
            <person name="Khanal S."/>
            <person name="Antony Babu S."/>
            <person name="Zhou X.G."/>
        </authorList>
    </citation>
    <scope>NUCLEOTIDE SEQUENCE</scope>
    <source>
        <strain evidence="5">TX6</strain>
    </source>
</reference>
<keyword evidence="6" id="KW-1185">Reference proteome</keyword>
<evidence type="ECO:0000256" key="1">
    <source>
        <dbReference type="ARBA" id="ARBA00008361"/>
    </source>
</evidence>
<protein>
    <recommendedName>
        <fullName evidence="4">Methyltransferase type 11 domain-containing protein</fullName>
    </recommendedName>
</protein>
<dbReference type="InterPro" id="IPR029063">
    <property type="entry name" value="SAM-dependent_MTases_sf"/>
</dbReference>
<dbReference type="Pfam" id="PF08241">
    <property type="entry name" value="Methyltransf_11"/>
    <property type="match status" value="1"/>
</dbReference>
<evidence type="ECO:0000259" key="4">
    <source>
        <dbReference type="Pfam" id="PF08241"/>
    </source>
</evidence>
<dbReference type="AlphaFoldDB" id="A0AAN6JVS3"/>
<feature type="domain" description="Methyltransferase type 11" evidence="4">
    <location>
        <begin position="48"/>
        <end position="144"/>
    </location>
</feature>
<proteinExistence type="inferred from homology"/>
<dbReference type="PANTHER" id="PTHR44942">
    <property type="entry name" value="METHYLTRANSF_11 DOMAIN-CONTAINING PROTEIN"/>
    <property type="match status" value="1"/>
</dbReference>
<dbReference type="InterPro" id="IPR051052">
    <property type="entry name" value="Diverse_substrate_MTase"/>
</dbReference>
<evidence type="ECO:0000313" key="5">
    <source>
        <dbReference type="EMBL" id="KAK0545456.1"/>
    </source>
</evidence>
<dbReference type="PANTHER" id="PTHR44942:SF4">
    <property type="entry name" value="METHYLTRANSFERASE TYPE 11 DOMAIN-CONTAINING PROTEIN"/>
    <property type="match status" value="1"/>
</dbReference>
<dbReference type="GO" id="GO:0032259">
    <property type="term" value="P:methylation"/>
    <property type="evidence" value="ECO:0007669"/>
    <property type="project" value="UniProtKB-KW"/>
</dbReference>
<keyword evidence="2" id="KW-0489">Methyltransferase</keyword>
<dbReference type="Proteomes" id="UP001176517">
    <property type="component" value="Unassembled WGS sequence"/>
</dbReference>
<accession>A0AAN6JVS3</accession>
<dbReference type="SUPFAM" id="SSF53335">
    <property type="entry name" value="S-adenosyl-L-methionine-dependent methyltransferases"/>
    <property type="match status" value="1"/>
</dbReference>
<evidence type="ECO:0000313" key="6">
    <source>
        <dbReference type="Proteomes" id="UP001176517"/>
    </source>
</evidence>
<name>A0AAN6JVS3_9BASI</name>
<gene>
    <name evidence="5" type="ORF">OC846_005666</name>
</gene>
<organism evidence="5 6">
    <name type="scientific">Tilletia horrida</name>
    <dbReference type="NCBI Taxonomy" id="155126"/>
    <lineage>
        <taxon>Eukaryota</taxon>
        <taxon>Fungi</taxon>
        <taxon>Dikarya</taxon>
        <taxon>Basidiomycota</taxon>
        <taxon>Ustilaginomycotina</taxon>
        <taxon>Exobasidiomycetes</taxon>
        <taxon>Tilletiales</taxon>
        <taxon>Tilletiaceae</taxon>
        <taxon>Tilletia</taxon>
    </lineage>
</organism>
<dbReference type="Gene3D" id="3.40.50.150">
    <property type="entry name" value="Vaccinia Virus protein VP39"/>
    <property type="match status" value="1"/>
</dbReference>
<keyword evidence="3" id="KW-0808">Transferase</keyword>
<evidence type="ECO:0000256" key="3">
    <source>
        <dbReference type="ARBA" id="ARBA00022679"/>
    </source>
</evidence>
<evidence type="ECO:0000256" key="2">
    <source>
        <dbReference type="ARBA" id="ARBA00022603"/>
    </source>
</evidence>
<dbReference type="InterPro" id="IPR013216">
    <property type="entry name" value="Methyltransf_11"/>
</dbReference>
<dbReference type="EMBL" id="JAPDMZ010000230">
    <property type="protein sequence ID" value="KAK0545456.1"/>
    <property type="molecule type" value="Genomic_DNA"/>
</dbReference>